<dbReference type="OrthoDB" id="6681382at2"/>
<name>A0A398B1N6_9BACI</name>
<proteinExistence type="predicted"/>
<organism evidence="1 2">
    <name type="scientific">Mesobacillus zeae</name>
    <dbReference type="NCBI Taxonomy" id="1917180"/>
    <lineage>
        <taxon>Bacteria</taxon>
        <taxon>Bacillati</taxon>
        <taxon>Bacillota</taxon>
        <taxon>Bacilli</taxon>
        <taxon>Bacillales</taxon>
        <taxon>Bacillaceae</taxon>
        <taxon>Mesobacillus</taxon>
    </lineage>
</organism>
<evidence type="ECO:0008006" key="3">
    <source>
        <dbReference type="Google" id="ProtNLM"/>
    </source>
</evidence>
<protein>
    <recommendedName>
        <fullName evidence="3">2OG-Fe dioxygenase family protein</fullName>
    </recommendedName>
</protein>
<sequence length="260" mass="29734">MNKAILKEKKDLEVSGYKKFQLIHLPVEDMEGDLKQLAAAFDQLPVDTYSLESHRYRRYSRAIINPWDGALQWLPNYHDENGEQKSLYFQGTFNAEYLEQNRAFPSLSEEIKANSLLQEIIKYDFNETFWSKYDELLPIHVGVHFVKYMVTEDNQESVASPNTMHQDGEPFTFVHLVTYKNVQGGTSTVASTSCAGLKREEADENLILDEFDLTQPLDSYGVCDQKVSHYVSGIKKGPEPRPAERGVILIDYTPLVISIT</sequence>
<dbReference type="AlphaFoldDB" id="A0A398B1N6"/>
<accession>A0A398B1N6</accession>
<dbReference type="RefSeq" id="WP_119114762.1">
    <property type="nucleotide sequence ID" value="NZ_CBCSEO010000026.1"/>
</dbReference>
<dbReference type="Gene3D" id="2.60.120.620">
    <property type="entry name" value="q2cbj1_9rhob like domain"/>
    <property type="match status" value="1"/>
</dbReference>
<dbReference type="Pfam" id="PF10014">
    <property type="entry name" value="2OG-Fe_Oxy_2"/>
    <property type="match status" value="1"/>
</dbReference>
<dbReference type="Proteomes" id="UP000265816">
    <property type="component" value="Unassembled WGS sequence"/>
</dbReference>
<reference evidence="1 2" key="1">
    <citation type="submission" date="2018-08" db="EMBL/GenBank/DDBJ databases">
        <title>Bacillus jemisoniae sp. nov., Bacillus chryseoplanitiae sp. nov., Bacillus resnikiae sp. nov., and Bacillus frankliniae sp. nov., isolated from Viking spacecraft and associated surfaces.</title>
        <authorList>
            <person name="Seuylemezian A."/>
            <person name="Vaishampayan P."/>
        </authorList>
    </citation>
    <scope>NUCLEOTIDE SEQUENCE [LARGE SCALE GENOMIC DNA]</scope>
    <source>
        <strain evidence="1 2">JJ-247</strain>
    </source>
</reference>
<evidence type="ECO:0000313" key="1">
    <source>
        <dbReference type="EMBL" id="RID81860.1"/>
    </source>
</evidence>
<dbReference type="InterPro" id="IPR018724">
    <property type="entry name" value="2OG-Fe_dioxygenase"/>
</dbReference>
<evidence type="ECO:0000313" key="2">
    <source>
        <dbReference type="Proteomes" id="UP000265816"/>
    </source>
</evidence>
<keyword evidence="2" id="KW-1185">Reference proteome</keyword>
<dbReference type="EMBL" id="QWVT01000047">
    <property type="protein sequence ID" value="RID81860.1"/>
    <property type="molecule type" value="Genomic_DNA"/>
</dbReference>
<gene>
    <name evidence="1" type="ORF">D1970_20755</name>
</gene>
<dbReference type="GO" id="GO:0051213">
    <property type="term" value="F:dioxygenase activity"/>
    <property type="evidence" value="ECO:0007669"/>
    <property type="project" value="InterPro"/>
</dbReference>
<comment type="caution">
    <text evidence="1">The sequence shown here is derived from an EMBL/GenBank/DDBJ whole genome shotgun (WGS) entry which is preliminary data.</text>
</comment>